<reference evidence="5 6" key="1">
    <citation type="journal article" date="2022" name="G3 (Bethesda)">
        <title>Whole-genome sequence and methylome profiling of the almond [Prunus dulcis (Mill.) D.A. Webb] cultivar 'Nonpareil'.</title>
        <authorList>
            <person name="D'Amico-Willman K.M."/>
            <person name="Ouma W.Z."/>
            <person name="Meulia T."/>
            <person name="Sideli G.M."/>
            <person name="Gradziel T.M."/>
            <person name="Fresnedo-Ramirez J."/>
        </authorList>
    </citation>
    <scope>NUCLEOTIDE SEQUENCE [LARGE SCALE GENOMIC DNA]</scope>
    <source>
        <strain evidence="5">Clone GOH B32 T37-40</strain>
    </source>
</reference>
<comment type="caution">
    <text evidence="5">The sequence shown here is derived from an EMBL/GenBank/DDBJ whole genome shotgun (WGS) entry which is preliminary data.</text>
</comment>
<feature type="compositionally biased region" description="Gly residues" evidence="3">
    <location>
        <begin position="132"/>
        <end position="149"/>
    </location>
</feature>
<sequence length="298" mass="31517">MATMNPFDLLGDDDAEDPSQLLAAQQQKLAAAPKKALPAQNKSGAQGQETKPAKLPSKPAPPAQAVREARNEAGGGRGGGRGRGYGYSRGRGGGGYNRESPNNENTFTNSGAPAGQGAFEDGDGNQSERRGYGGPRGPYRGGRRGGFGNGEVSDGERPRRVFERRSGTGRGSEIKREGSGRGNWGSETDELSQKVDTKEFASLQQLSNKKGNDDIFIKLGSDKDKKKEAAEKEEKSKKSVSINEFLKPAEGERFYNPGGRGRGRGRGPRGGFSNNYSHGSAAAPSIEDPGQFPTLGGK</sequence>
<dbReference type="GO" id="GO:0003729">
    <property type="term" value="F:mRNA binding"/>
    <property type="evidence" value="ECO:0007669"/>
    <property type="project" value="TreeGrafter"/>
</dbReference>
<dbReference type="InterPro" id="IPR019084">
    <property type="entry name" value="STM1-like_N"/>
</dbReference>
<dbReference type="AlphaFoldDB" id="A0AAD4ZFP8"/>
<dbReference type="PANTHER" id="PTHR12299">
    <property type="entry name" value="HYALURONIC ACID-BINDING PROTEIN 4"/>
    <property type="match status" value="1"/>
</dbReference>
<feature type="compositionally biased region" description="Low complexity" evidence="3">
    <location>
        <begin position="20"/>
        <end position="40"/>
    </location>
</feature>
<dbReference type="Pfam" id="PF09598">
    <property type="entry name" value="Stm1_N"/>
    <property type="match status" value="1"/>
</dbReference>
<accession>A0AAD4ZFP8</accession>
<feature type="compositionally biased region" description="Basic and acidic residues" evidence="3">
    <location>
        <begin position="210"/>
        <end position="237"/>
    </location>
</feature>
<evidence type="ECO:0000256" key="1">
    <source>
        <dbReference type="ARBA" id="ARBA00004496"/>
    </source>
</evidence>
<evidence type="ECO:0000259" key="4">
    <source>
        <dbReference type="SMART" id="SM01233"/>
    </source>
</evidence>
<evidence type="ECO:0000313" key="5">
    <source>
        <dbReference type="EMBL" id="KAI5345067.1"/>
    </source>
</evidence>
<dbReference type="PANTHER" id="PTHR12299:SF78">
    <property type="entry name" value="RGG REPEATS NUCLEAR RNA BINDING PROTEIN C"/>
    <property type="match status" value="1"/>
</dbReference>
<dbReference type="InterPro" id="IPR039764">
    <property type="entry name" value="HABP4/SERBP1-like"/>
</dbReference>
<dbReference type="Proteomes" id="UP001054821">
    <property type="component" value="Chromosome 2"/>
</dbReference>
<feature type="domain" description="Hyaluronan/mRNA-binding protein" evidence="4">
    <location>
        <begin position="158"/>
        <end position="267"/>
    </location>
</feature>
<protein>
    <recommendedName>
        <fullName evidence="4">Hyaluronan/mRNA-binding protein domain-containing protein</fullName>
    </recommendedName>
</protein>
<name>A0AAD4ZFP8_PRUDU</name>
<keyword evidence="6" id="KW-1185">Reference proteome</keyword>
<dbReference type="GO" id="GO:0005634">
    <property type="term" value="C:nucleus"/>
    <property type="evidence" value="ECO:0007669"/>
    <property type="project" value="TreeGrafter"/>
</dbReference>
<comment type="subcellular location">
    <subcellularLocation>
        <location evidence="1">Cytoplasm</location>
    </subcellularLocation>
</comment>
<feature type="compositionally biased region" description="Polar residues" evidence="3">
    <location>
        <begin position="102"/>
        <end position="111"/>
    </location>
</feature>
<evidence type="ECO:0000256" key="3">
    <source>
        <dbReference type="SAM" id="MobiDB-lite"/>
    </source>
</evidence>
<gene>
    <name evidence="5" type="ORF">L3X38_012944</name>
</gene>
<evidence type="ECO:0000313" key="6">
    <source>
        <dbReference type="Proteomes" id="UP001054821"/>
    </source>
</evidence>
<feature type="region of interest" description="Disordered" evidence="3">
    <location>
        <begin position="1"/>
        <end position="298"/>
    </location>
</feature>
<dbReference type="GO" id="GO:0005737">
    <property type="term" value="C:cytoplasm"/>
    <property type="evidence" value="ECO:0007669"/>
    <property type="project" value="UniProtKB-SubCell"/>
</dbReference>
<dbReference type="SMART" id="SM01233">
    <property type="entry name" value="HABP4_PAI-RBP1"/>
    <property type="match status" value="1"/>
</dbReference>
<dbReference type="EMBL" id="JAJFAZ020000002">
    <property type="protein sequence ID" value="KAI5345067.1"/>
    <property type="molecule type" value="Genomic_DNA"/>
</dbReference>
<dbReference type="Pfam" id="PF04774">
    <property type="entry name" value="HABP4_PAI-RBP1"/>
    <property type="match status" value="1"/>
</dbReference>
<dbReference type="Gene3D" id="6.10.140.1040">
    <property type="match status" value="1"/>
</dbReference>
<proteinExistence type="predicted"/>
<feature type="compositionally biased region" description="Basic and acidic residues" evidence="3">
    <location>
        <begin position="154"/>
        <end position="179"/>
    </location>
</feature>
<dbReference type="InterPro" id="IPR006861">
    <property type="entry name" value="HABP4_PAIRBP1-bd"/>
</dbReference>
<keyword evidence="2" id="KW-0963">Cytoplasm</keyword>
<organism evidence="5 6">
    <name type="scientific">Prunus dulcis</name>
    <name type="common">Almond</name>
    <name type="synonym">Amygdalus dulcis</name>
    <dbReference type="NCBI Taxonomy" id="3755"/>
    <lineage>
        <taxon>Eukaryota</taxon>
        <taxon>Viridiplantae</taxon>
        <taxon>Streptophyta</taxon>
        <taxon>Embryophyta</taxon>
        <taxon>Tracheophyta</taxon>
        <taxon>Spermatophyta</taxon>
        <taxon>Magnoliopsida</taxon>
        <taxon>eudicotyledons</taxon>
        <taxon>Gunneridae</taxon>
        <taxon>Pentapetalae</taxon>
        <taxon>rosids</taxon>
        <taxon>fabids</taxon>
        <taxon>Rosales</taxon>
        <taxon>Rosaceae</taxon>
        <taxon>Amygdaloideae</taxon>
        <taxon>Amygdaleae</taxon>
        <taxon>Prunus</taxon>
    </lineage>
</organism>
<feature type="compositionally biased region" description="Gly residues" evidence="3">
    <location>
        <begin position="73"/>
        <end position="96"/>
    </location>
</feature>
<evidence type="ECO:0000256" key="2">
    <source>
        <dbReference type="ARBA" id="ARBA00022490"/>
    </source>
</evidence>